<proteinExistence type="predicted"/>
<dbReference type="RefSeq" id="WP_145184550.1">
    <property type="nucleotide sequence ID" value="NZ_CP036266.1"/>
</dbReference>
<evidence type="ECO:0000259" key="2">
    <source>
        <dbReference type="Pfam" id="PF01074"/>
    </source>
</evidence>
<dbReference type="SUPFAM" id="SSF74650">
    <property type="entry name" value="Galactose mutarotase-like"/>
    <property type="match status" value="1"/>
</dbReference>
<dbReference type="EMBL" id="CP036266">
    <property type="protein sequence ID" value="QDT20979.1"/>
    <property type="molecule type" value="Genomic_DNA"/>
</dbReference>
<feature type="domain" description="Glycoside hydrolase family 38 N-terminal" evidence="2">
    <location>
        <begin position="240"/>
        <end position="364"/>
    </location>
</feature>
<dbReference type="PANTHER" id="PTHR46017">
    <property type="entry name" value="ALPHA-MANNOSIDASE 2C1"/>
    <property type="match status" value="1"/>
</dbReference>
<protein>
    <recommendedName>
        <fullName evidence="2">Glycoside hydrolase family 38 N-terminal domain-containing protein</fullName>
    </recommendedName>
</protein>
<accession>A0A517PNM8</accession>
<dbReference type="SUPFAM" id="SSF88713">
    <property type="entry name" value="Glycoside hydrolase/deacetylase"/>
    <property type="match status" value="1"/>
</dbReference>
<name>A0A517PNM8_9PLAN</name>
<dbReference type="InterPro" id="IPR011330">
    <property type="entry name" value="Glyco_hydro/deAcase_b/a-brl"/>
</dbReference>
<dbReference type="OrthoDB" id="222074at2"/>
<dbReference type="Proteomes" id="UP000320421">
    <property type="component" value="Chromosome"/>
</dbReference>
<organism evidence="3 4">
    <name type="scientific">Gimesia chilikensis</name>
    <dbReference type="NCBI Taxonomy" id="2605989"/>
    <lineage>
        <taxon>Bacteria</taxon>
        <taxon>Pseudomonadati</taxon>
        <taxon>Planctomycetota</taxon>
        <taxon>Planctomycetia</taxon>
        <taxon>Planctomycetales</taxon>
        <taxon>Planctomycetaceae</taxon>
        <taxon>Gimesia</taxon>
    </lineage>
</organism>
<dbReference type="Gene3D" id="3.20.110.10">
    <property type="entry name" value="Glycoside hydrolase 38, N terminal domain"/>
    <property type="match status" value="1"/>
</dbReference>
<feature type="region of interest" description="Disordered" evidence="1">
    <location>
        <begin position="108"/>
        <end position="127"/>
    </location>
</feature>
<dbReference type="InterPro" id="IPR027291">
    <property type="entry name" value="Glyco_hydro_38_N_sf"/>
</dbReference>
<keyword evidence="4" id="KW-1185">Reference proteome</keyword>
<dbReference type="GO" id="GO:0009313">
    <property type="term" value="P:oligosaccharide catabolic process"/>
    <property type="evidence" value="ECO:0007669"/>
    <property type="project" value="TreeGrafter"/>
</dbReference>
<sequence length="971" mass="109697">MTYNDIVILIPCHSLDDFPTELDEKEAESLLNAFAVAWHPELLATTRVIPSWHRSDEPPQFLTDRLLLVPKTAEDWLPYGWIEEAESNGATVVSGKIQRDEYSEAALAPLHSTEESSESETEKPDSPSIVELSADLVADFYALGFCYIQLELLTRCMHHFSSLDEATIQREAIAAADAALAHDEEAARAHLKACFEVLLENRERFYPIDCYLIDLCLVAPEWAKESFQEAIEDEQPLNILITAQDLETVAEQNPDLITVLKKSCDNRETEVIGGEREEIATPVIAVESLIWQLQAGSEKIRELSGRAPTTWARRRFGLASLLPMLLHRSGFHSALHLVLDDGIYPDYEQSKIHWEGADGTILDAYSRIPMSAEGAASYLRFPQRMAESMEEDQVGALMFARWPDVKSPFYQDMKRIHRYAPVLGSFVLLNDFFQDTESSGRHSSYDAREYLSPFLSQLVAMRKPDPLSRFIDCFQRHDEFMAGRWFQTVAQAIYGKPIQEPSLLELEAKVEDAHPDAEEQTIQGARTALDGFREAGVKKLADIILQGADSSQSGVLLLNSLSFNRRVVVDLPDFPFEPEPRDYIKATQFDGQRKQAVVEIPGAGFVWLQPGKKPAPAAKSNIPIGEPLLLRNEFFEVHIHEETGGIAQIKEYGRKPNRLSQQLSYRFPYQRNIPRPDPLGDWDEKTPYAAVRGVKAELTCAGPGMGEIVTTGELYDQVSDSPLATFRQTFQLWRGRPVLDVKIELDVQVQPEGNPWDHYYAARFAWGDSTASLTRSLLESAHAFQGERFEGPHYFEIAEGEERVTILNHGLPFHRKTGPRMLDSMLVVEGETRREFQFSIALNQNFPMQLARNAMVPAGQYASPAGPPRMGNQGWLFHVSASNVQITRVMDLKHDELRPEESRKGFAVRLLETEGVHRSIKLRCFKSPVSARQRDFQGKTVVELPVEEDAVLVEMSLYEIAEIEIFFEESN</sequence>
<dbReference type="AlphaFoldDB" id="A0A517PNM8"/>
<reference evidence="3 4" key="1">
    <citation type="submission" date="2019-02" db="EMBL/GenBank/DDBJ databases">
        <title>Deep-cultivation of Planctomycetes and their phenomic and genomic characterization uncovers novel biology.</title>
        <authorList>
            <person name="Wiegand S."/>
            <person name="Jogler M."/>
            <person name="Boedeker C."/>
            <person name="Pinto D."/>
            <person name="Vollmers J."/>
            <person name="Rivas-Marin E."/>
            <person name="Kohn T."/>
            <person name="Peeters S.H."/>
            <person name="Heuer A."/>
            <person name="Rast P."/>
            <person name="Oberbeckmann S."/>
            <person name="Bunk B."/>
            <person name="Jeske O."/>
            <person name="Meyerdierks A."/>
            <person name="Storesund J.E."/>
            <person name="Kallscheuer N."/>
            <person name="Luecker S."/>
            <person name="Lage O.M."/>
            <person name="Pohl T."/>
            <person name="Merkel B.J."/>
            <person name="Hornburger P."/>
            <person name="Mueller R.-W."/>
            <person name="Bruemmer F."/>
            <person name="Labrenz M."/>
            <person name="Spormann A.M."/>
            <person name="Op den Camp H."/>
            <person name="Overmann J."/>
            <person name="Amann R."/>
            <person name="Jetten M.S.M."/>
            <person name="Mascher T."/>
            <person name="Medema M.H."/>
            <person name="Devos D.P."/>
            <person name="Kaster A.-K."/>
            <person name="Ovreas L."/>
            <person name="Rohde M."/>
            <person name="Galperin M.Y."/>
            <person name="Jogler C."/>
        </authorList>
    </citation>
    <scope>NUCLEOTIDE SEQUENCE [LARGE SCALE GENOMIC DNA]</scope>
    <source>
        <strain evidence="3 4">HG66A1</strain>
    </source>
</reference>
<gene>
    <name evidence="3" type="ORF">HG66A1_27710</name>
</gene>
<dbReference type="PANTHER" id="PTHR46017:SF1">
    <property type="entry name" value="ALPHA-MANNOSIDASE 2C1"/>
    <property type="match status" value="1"/>
</dbReference>
<dbReference type="GO" id="GO:0004559">
    <property type="term" value="F:alpha-mannosidase activity"/>
    <property type="evidence" value="ECO:0007669"/>
    <property type="project" value="InterPro"/>
</dbReference>
<evidence type="ECO:0000313" key="4">
    <source>
        <dbReference type="Proteomes" id="UP000320421"/>
    </source>
</evidence>
<evidence type="ECO:0000256" key="1">
    <source>
        <dbReference type="SAM" id="MobiDB-lite"/>
    </source>
</evidence>
<evidence type="ECO:0000313" key="3">
    <source>
        <dbReference type="EMBL" id="QDT20979.1"/>
    </source>
</evidence>
<dbReference type="InterPro" id="IPR011013">
    <property type="entry name" value="Gal_mutarotase_sf_dom"/>
</dbReference>
<dbReference type="Pfam" id="PF01074">
    <property type="entry name" value="Glyco_hydro_38N"/>
    <property type="match status" value="1"/>
</dbReference>
<dbReference type="GO" id="GO:0030246">
    <property type="term" value="F:carbohydrate binding"/>
    <property type="evidence" value="ECO:0007669"/>
    <property type="project" value="InterPro"/>
</dbReference>
<dbReference type="InterPro" id="IPR000602">
    <property type="entry name" value="Glyco_hydro_38_N"/>
</dbReference>
<dbReference type="GO" id="GO:0006013">
    <property type="term" value="P:mannose metabolic process"/>
    <property type="evidence" value="ECO:0007669"/>
    <property type="project" value="InterPro"/>
</dbReference>